<dbReference type="RefSeq" id="WP_344720271.1">
    <property type="nucleotide sequence ID" value="NZ_BAAAYG010000005.1"/>
</dbReference>
<accession>A0ABP6RK14</accession>
<proteinExistence type="predicted"/>
<dbReference type="EMBL" id="BAAAYG010000005">
    <property type="protein sequence ID" value="GAA3285153.1"/>
    <property type="molecule type" value="Genomic_DNA"/>
</dbReference>
<evidence type="ECO:0000256" key="3">
    <source>
        <dbReference type="SAM" id="Phobius"/>
    </source>
</evidence>
<keyword evidence="3" id="KW-0472">Membrane</keyword>
<gene>
    <name evidence="4" type="ORF">GCM10020260_17200</name>
</gene>
<feature type="region of interest" description="Disordered" evidence="2">
    <location>
        <begin position="1"/>
        <end position="32"/>
    </location>
</feature>
<protein>
    <recommendedName>
        <fullName evidence="6">DUF4190 domain-containing protein</fullName>
    </recommendedName>
</protein>
<sequence>MTDQPGWMPPQPPQPPQPSHPPHAPQPRQLSPETKGLGIAAMVLGIVGLVVAVVPVVGLVGLFLGLLAVVLGITAVVQRKGRGQGVAGIVTGAAGVVVAGLVTLLLGLFASAVDDEMQSRGDIEVVESPASSSGEAPTSEQTSGSPAGSASEKTAEKTEPTESAEPSREPSETESSDESAGGQSDSGEAGSRGNPLALGETAVVDDWEVTIHDVTFDADEQIAAESPVNDSAPEGSSYALIDAEITYTGDGSSTSLLDVGIAYVADSGETHSWTDQIVLTPDELDRSQELYAGGTARGNVAIAVPEDGEGLVRARVGLFSTTDVFFEAG</sequence>
<dbReference type="Gene3D" id="2.60.40.1240">
    <property type="match status" value="1"/>
</dbReference>
<keyword evidence="1" id="KW-0732">Signal</keyword>
<comment type="caution">
    <text evidence="4">The sequence shown here is derived from an EMBL/GenBank/DDBJ whole genome shotgun (WGS) entry which is preliminary data.</text>
</comment>
<evidence type="ECO:0000256" key="1">
    <source>
        <dbReference type="ARBA" id="ARBA00022729"/>
    </source>
</evidence>
<feature type="compositionally biased region" description="Polar residues" evidence="2">
    <location>
        <begin position="129"/>
        <end position="152"/>
    </location>
</feature>
<feature type="compositionally biased region" description="Pro residues" evidence="2">
    <location>
        <begin position="7"/>
        <end position="25"/>
    </location>
</feature>
<feature type="transmembrane region" description="Helical" evidence="3">
    <location>
        <begin position="89"/>
        <end position="110"/>
    </location>
</feature>
<evidence type="ECO:0000256" key="2">
    <source>
        <dbReference type="SAM" id="MobiDB-lite"/>
    </source>
</evidence>
<keyword evidence="5" id="KW-1185">Reference proteome</keyword>
<keyword evidence="3" id="KW-1133">Transmembrane helix</keyword>
<keyword evidence="3" id="KW-0812">Transmembrane</keyword>
<feature type="transmembrane region" description="Helical" evidence="3">
    <location>
        <begin position="36"/>
        <end position="54"/>
    </location>
</feature>
<feature type="region of interest" description="Disordered" evidence="2">
    <location>
        <begin position="125"/>
        <end position="196"/>
    </location>
</feature>
<evidence type="ECO:0008006" key="6">
    <source>
        <dbReference type="Google" id="ProtNLM"/>
    </source>
</evidence>
<name>A0ABP6RK14_9MICC</name>
<organism evidence="4 5">
    <name type="scientific">Nesterenkonia halobia</name>
    <dbReference type="NCBI Taxonomy" id="37922"/>
    <lineage>
        <taxon>Bacteria</taxon>
        <taxon>Bacillati</taxon>
        <taxon>Actinomycetota</taxon>
        <taxon>Actinomycetes</taxon>
        <taxon>Micrococcales</taxon>
        <taxon>Micrococcaceae</taxon>
        <taxon>Nesterenkonia</taxon>
    </lineage>
</organism>
<dbReference type="InterPro" id="IPR029050">
    <property type="entry name" value="Immunoprotect_excell_Ig-like"/>
</dbReference>
<dbReference type="Proteomes" id="UP001501736">
    <property type="component" value="Unassembled WGS sequence"/>
</dbReference>
<reference evidence="5" key="1">
    <citation type="journal article" date="2019" name="Int. J. Syst. Evol. Microbiol.">
        <title>The Global Catalogue of Microorganisms (GCM) 10K type strain sequencing project: providing services to taxonomists for standard genome sequencing and annotation.</title>
        <authorList>
            <consortium name="The Broad Institute Genomics Platform"/>
            <consortium name="The Broad Institute Genome Sequencing Center for Infectious Disease"/>
            <person name="Wu L."/>
            <person name="Ma J."/>
        </authorList>
    </citation>
    <scope>NUCLEOTIDE SEQUENCE [LARGE SCALE GENOMIC DNA]</scope>
    <source>
        <strain evidence="5">JCM 11483</strain>
    </source>
</reference>
<evidence type="ECO:0000313" key="4">
    <source>
        <dbReference type="EMBL" id="GAA3285153.1"/>
    </source>
</evidence>
<feature type="compositionally biased region" description="Basic and acidic residues" evidence="2">
    <location>
        <begin position="153"/>
        <end position="171"/>
    </location>
</feature>
<evidence type="ECO:0000313" key="5">
    <source>
        <dbReference type="Proteomes" id="UP001501736"/>
    </source>
</evidence>